<accession>A0ABW3XZI2</accession>
<name>A0ABW3XZI2_9FLAO</name>
<evidence type="ECO:0008006" key="4">
    <source>
        <dbReference type="Google" id="ProtNLM"/>
    </source>
</evidence>
<feature type="chain" id="PRO_5045497553" description="CarboxypepD_reg-like domain-containing protein" evidence="1">
    <location>
        <begin position="21"/>
        <end position="260"/>
    </location>
</feature>
<proteinExistence type="predicted"/>
<evidence type="ECO:0000313" key="2">
    <source>
        <dbReference type="EMBL" id="MFD1314991.1"/>
    </source>
</evidence>
<evidence type="ECO:0000313" key="3">
    <source>
        <dbReference type="Proteomes" id="UP001597201"/>
    </source>
</evidence>
<dbReference type="EMBL" id="JBHTMY010000002">
    <property type="protein sequence ID" value="MFD1314991.1"/>
    <property type="molecule type" value="Genomic_DNA"/>
</dbReference>
<sequence>MFLKLFALLLFLSFSAISYAQERKYVELSGRIFVDSTTAENIHIINLTSRRGTTSNELGIFEIPVSLNDTLFFSAINVINRQIVITEKILEKGYVLVHLISSTEYLEEISLKQHQLTGRLSVDVIKARDSVDVVNREALDFSMIRFDDPNSPYFVMSGGNLLNLVFYASKLFTDKDKARGKEIEHQYRLKLQKAPEEIRKEFGDLFFVDTLKIPKEKIDDFILFCTSRGIDHLYVVGRKVEVVDVLFKERNNYKENNLND</sequence>
<keyword evidence="3" id="KW-1185">Reference proteome</keyword>
<comment type="caution">
    <text evidence="2">The sequence shown here is derived from an EMBL/GenBank/DDBJ whole genome shotgun (WGS) entry which is preliminary data.</text>
</comment>
<dbReference type="Proteomes" id="UP001597201">
    <property type="component" value="Unassembled WGS sequence"/>
</dbReference>
<protein>
    <recommendedName>
        <fullName evidence="4">CarboxypepD_reg-like domain-containing protein</fullName>
    </recommendedName>
</protein>
<evidence type="ECO:0000256" key="1">
    <source>
        <dbReference type="SAM" id="SignalP"/>
    </source>
</evidence>
<organism evidence="2 3">
    <name type="scientific">Namhaeicola litoreus</name>
    <dbReference type="NCBI Taxonomy" id="1052145"/>
    <lineage>
        <taxon>Bacteria</taxon>
        <taxon>Pseudomonadati</taxon>
        <taxon>Bacteroidota</taxon>
        <taxon>Flavobacteriia</taxon>
        <taxon>Flavobacteriales</taxon>
        <taxon>Flavobacteriaceae</taxon>
        <taxon>Namhaeicola</taxon>
    </lineage>
</organism>
<gene>
    <name evidence="2" type="ORF">ACFQ39_05140</name>
</gene>
<dbReference type="RefSeq" id="WP_377176915.1">
    <property type="nucleotide sequence ID" value="NZ_JBHTMY010000002.1"/>
</dbReference>
<reference evidence="3" key="1">
    <citation type="journal article" date="2019" name="Int. J. Syst. Evol. Microbiol.">
        <title>The Global Catalogue of Microorganisms (GCM) 10K type strain sequencing project: providing services to taxonomists for standard genome sequencing and annotation.</title>
        <authorList>
            <consortium name="The Broad Institute Genomics Platform"/>
            <consortium name="The Broad Institute Genome Sequencing Center for Infectious Disease"/>
            <person name="Wu L."/>
            <person name="Ma J."/>
        </authorList>
    </citation>
    <scope>NUCLEOTIDE SEQUENCE [LARGE SCALE GENOMIC DNA]</scope>
    <source>
        <strain evidence="3">CCUG 61485</strain>
    </source>
</reference>
<feature type="signal peptide" evidence="1">
    <location>
        <begin position="1"/>
        <end position="20"/>
    </location>
</feature>
<keyword evidence="1" id="KW-0732">Signal</keyword>